<dbReference type="EMBL" id="JAVFHQ010000004">
    <property type="protein sequence ID" value="KAK4549417.1"/>
    <property type="molecule type" value="Genomic_DNA"/>
</dbReference>
<evidence type="ECO:0008006" key="4">
    <source>
        <dbReference type="Google" id="ProtNLM"/>
    </source>
</evidence>
<proteinExistence type="predicted"/>
<evidence type="ECO:0000256" key="1">
    <source>
        <dbReference type="SAM" id="MobiDB-lite"/>
    </source>
</evidence>
<gene>
    <name evidence="2" type="ORF">LTR36_006414</name>
</gene>
<dbReference type="SUPFAM" id="SSF81383">
    <property type="entry name" value="F-box domain"/>
    <property type="match status" value="1"/>
</dbReference>
<sequence>MDATDNHDTEPLAAESSRDGLVDPLAEQMSSVLRLGSRPAAATREAQLVRRFSDTHRPSTATPGPQPAPITVRSRDGLRWLPAPAEQTRTVGSRGADTSEAEPTSTVPLEPHACNAAICAVTKLFETTELLELTLSFLATKEILTLRRTSSNWNATIQQSPQLRLHMFYYPQFMWPADNFQLLPLSLPGLSVELGEPLPLGRWVEVTFTRDAARKISPDLPQRRPRRSRSIFEGLRGGLGPRAGPSTDLWPTLSGNPAETLNSTLQYEDLFITQPPVVAMQAFILPPAKSAGTRDGHSDDGFSDEEEPAARAKLSCDAGITLGFLAETAQSLLTSNKCAVGEDGRSIVFKAIVSFCTSDSAPRKRSFARSVTRIG</sequence>
<feature type="region of interest" description="Disordered" evidence="1">
    <location>
        <begin position="219"/>
        <end position="248"/>
    </location>
</feature>
<accession>A0AAV9JUL7</accession>
<dbReference type="AlphaFoldDB" id="A0AAV9JUL7"/>
<feature type="region of interest" description="Disordered" evidence="1">
    <location>
        <begin position="289"/>
        <end position="308"/>
    </location>
</feature>
<reference evidence="2 3" key="1">
    <citation type="submission" date="2021-11" db="EMBL/GenBank/DDBJ databases">
        <title>Black yeast isolated from Biological Soil Crust.</title>
        <authorList>
            <person name="Kurbessoian T."/>
        </authorList>
    </citation>
    <scope>NUCLEOTIDE SEQUENCE [LARGE SCALE GENOMIC DNA]</scope>
    <source>
        <strain evidence="2 3">CCFEE 5522</strain>
    </source>
</reference>
<protein>
    <recommendedName>
        <fullName evidence="4">F-box protein</fullName>
    </recommendedName>
</protein>
<keyword evidence="3" id="KW-1185">Reference proteome</keyword>
<feature type="region of interest" description="Disordered" evidence="1">
    <location>
        <begin position="1"/>
        <end position="23"/>
    </location>
</feature>
<name>A0AAV9JUL7_9PEZI</name>
<organism evidence="2 3">
    <name type="scientific">Oleoguttula mirabilis</name>
    <dbReference type="NCBI Taxonomy" id="1507867"/>
    <lineage>
        <taxon>Eukaryota</taxon>
        <taxon>Fungi</taxon>
        <taxon>Dikarya</taxon>
        <taxon>Ascomycota</taxon>
        <taxon>Pezizomycotina</taxon>
        <taxon>Dothideomycetes</taxon>
        <taxon>Dothideomycetidae</taxon>
        <taxon>Mycosphaerellales</taxon>
        <taxon>Teratosphaeriaceae</taxon>
        <taxon>Oleoguttula</taxon>
    </lineage>
</organism>
<comment type="caution">
    <text evidence="2">The sequence shown here is derived from an EMBL/GenBank/DDBJ whole genome shotgun (WGS) entry which is preliminary data.</text>
</comment>
<dbReference type="InterPro" id="IPR036047">
    <property type="entry name" value="F-box-like_dom_sf"/>
</dbReference>
<evidence type="ECO:0000313" key="2">
    <source>
        <dbReference type="EMBL" id="KAK4549417.1"/>
    </source>
</evidence>
<dbReference type="Proteomes" id="UP001324427">
    <property type="component" value="Unassembled WGS sequence"/>
</dbReference>
<feature type="compositionally biased region" description="Basic and acidic residues" evidence="1">
    <location>
        <begin position="1"/>
        <end position="21"/>
    </location>
</feature>
<evidence type="ECO:0000313" key="3">
    <source>
        <dbReference type="Proteomes" id="UP001324427"/>
    </source>
</evidence>
<feature type="region of interest" description="Disordered" evidence="1">
    <location>
        <begin position="50"/>
        <end position="108"/>
    </location>
</feature>